<reference evidence="3" key="1">
    <citation type="journal article" date="2023" name="G3 (Bethesda)">
        <title>Whole genome assembly and annotation of the endangered Caribbean coral Acropora cervicornis.</title>
        <authorList>
            <person name="Selwyn J.D."/>
            <person name="Vollmer S.V."/>
        </authorList>
    </citation>
    <scope>NUCLEOTIDE SEQUENCE</scope>
    <source>
        <strain evidence="3">K2</strain>
    </source>
</reference>
<gene>
    <name evidence="3" type="ORF">P5673_021452</name>
</gene>
<evidence type="ECO:0000313" key="3">
    <source>
        <dbReference type="EMBL" id="KAK2556543.1"/>
    </source>
</evidence>
<name>A0AAD9Q8E2_ACRCE</name>
<keyword evidence="4" id="KW-1185">Reference proteome</keyword>
<dbReference type="EMBL" id="JARQWQ010000055">
    <property type="protein sequence ID" value="KAK2556543.1"/>
    <property type="molecule type" value="Genomic_DNA"/>
</dbReference>
<keyword evidence="1" id="KW-0433">Leucine-rich repeat</keyword>
<evidence type="ECO:0000256" key="2">
    <source>
        <dbReference type="ARBA" id="ARBA00022737"/>
    </source>
</evidence>
<dbReference type="InterPro" id="IPR032675">
    <property type="entry name" value="LRR_dom_sf"/>
</dbReference>
<proteinExistence type="predicted"/>
<sequence>MTVPIMSEESTNDEKDAYTSVPIVVLTVHRAQEEAKEQNAHGNLEAEDVLPLPASKYRYSKWHELEDMDVKGNMLRSPRVRRNPRGFKVENIRKVDEEERLEYRDSDDEEFRVALPLKRNKPKRAVNLSYQDLGHPFQKKEFQRVLRRLIRCEQIQLIENSLTDLSTVLLPRCTHLYLQRNFITDLKKLPKAPLLVHLSLQENNIQSLNGLEVLRKTGVQSLVLKGNPVALDPNYRQQVFRILPGLQILDGIPLLDSDLQDGVANAKSCVIS</sequence>
<dbReference type="Proteomes" id="UP001249851">
    <property type="component" value="Unassembled WGS sequence"/>
</dbReference>
<dbReference type="AlphaFoldDB" id="A0AAD9Q8E2"/>
<dbReference type="SUPFAM" id="SSF52058">
    <property type="entry name" value="L domain-like"/>
    <property type="match status" value="1"/>
</dbReference>
<comment type="caution">
    <text evidence="3">The sequence shown here is derived from an EMBL/GenBank/DDBJ whole genome shotgun (WGS) entry which is preliminary data.</text>
</comment>
<dbReference type="PROSITE" id="PS51450">
    <property type="entry name" value="LRR"/>
    <property type="match status" value="1"/>
</dbReference>
<organism evidence="3 4">
    <name type="scientific">Acropora cervicornis</name>
    <name type="common">Staghorn coral</name>
    <dbReference type="NCBI Taxonomy" id="6130"/>
    <lineage>
        <taxon>Eukaryota</taxon>
        <taxon>Metazoa</taxon>
        <taxon>Cnidaria</taxon>
        <taxon>Anthozoa</taxon>
        <taxon>Hexacorallia</taxon>
        <taxon>Scleractinia</taxon>
        <taxon>Astrocoeniina</taxon>
        <taxon>Acroporidae</taxon>
        <taxon>Acropora</taxon>
    </lineage>
</organism>
<evidence type="ECO:0000313" key="4">
    <source>
        <dbReference type="Proteomes" id="UP001249851"/>
    </source>
</evidence>
<dbReference type="PANTHER" id="PTHR18849">
    <property type="entry name" value="LEUCINE RICH REPEAT PROTEIN"/>
    <property type="match status" value="1"/>
</dbReference>
<keyword evidence="2" id="KW-0677">Repeat</keyword>
<dbReference type="PANTHER" id="PTHR18849:SF4">
    <property type="entry name" value="GENE 29133-RELATED"/>
    <property type="match status" value="1"/>
</dbReference>
<protein>
    <submittedName>
        <fullName evidence="3">Uncharacterized protein</fullName>
    </submittedName>
</protein>
<accession>A0AAD9Q8E2</accession>
<dbReference type="Gene3D" id="3.80.10.10">
    <property type="entry name" value="Ribonuclease Inhibitor"/>
    <property type="match status" value="1"/>
</dbReference>
<evidence type="ECO:0000256" key="1">
    <source>
        <dbReference type="ARBA" id="ARBA00022614"/>
    </source>
</evidence>
<dbReference type="InterPro" id="IPR001611">
    <property type="entry name" value="Leu-rich_rpt"/>
</dbReference>
<reference evidence="3" key="2">
    <citation type="journal article" date="2023" name="Science">
        <title>Genomic signatures of disease resistance in endangered staghorn corals.</title>
        <authorList>
            <person name="Vollmer S.V."/>
            <person name="Selwyn J.D."/>
            <person name="Despard B.A."/>
            <person name="Roesel C.L."/>
        </authorList>
    </citation>
    <scope>NUCLEOTIDE SEQUENCE</scope>
    <source>
        <strain evidence="3">K2</strain>
    </source>
</reference>